<keyword evidence="2" id="KW-0472">Membrane</keyword>
<feature type="domain" description="Acyltransferase 3" evidence="3">
    <location>
        <begin position="7"/>
        <end position="336"/>
    </location>
</feature>
<evidence type="ECO:0000256" key="1">
    <source>
        <dbReference type="SAM" id="MobiDB-lite"/>
    </source>
</evidence>
<name>A0A5R9ACR2_PSENT</name>
<evidence type="ECO:0000313" key="5">
    <source>
        <dbReference type="Proteomes" id="UP000307510"/>
    </source>
</evidence>
<dbReference type="Proteomes" id="UP000307510">
    <property type="component" value="Unassembled WGS sequence"/>
</dbReference>
<dbReference type="PANTHER" id="PTHR23028:SF53">
    <property type="entry name" value="ACYL_TRANSF_3 DOMAIN-CONTAINING PROTEIN"/>
    <property type="match status" value="1"/>
</dbReference>
<keyword evidence="2" id="KW-0812">Transmembrane</keyword>
<comment type="caution">
    <text evidence="4">The sequence shown here is derived from an EMBL/GenBank/DDBJ whole genome shotgun (WGS) entry which is preliminary data.</text>
</comment>
<feature type="transmembrane region" description="Helical" evidence="2">
    <location>
        <begin position="12"/>
        <end position="32"/>
    </location>
</feature>
<keyword evidence="4" id="KW-0012">Acyltransferase</keyword>
<dbReference type="GO" id="GO:0009103">
    <property type="term" value="P:lipopolysaccharide biosynthetic process"/>
    <property type="evidence" value="ECO:0007669"/>
    <property type="project" value="TreeGrafter"/>
</dbReference>
<accession>A0A5R9ACR2</accession>
<evidence type="ECO:0000256" key="2">
    <source>
        <dbReference type="SAM" id="Phobius"/>
    </source>
</evidence>
<dbReference type="Pfam" id="PF01757">
    <property type="entry name" value="Acyl_transf_3"/>
    <property type="match status" value="1"/>
</dbReference>
<feature type="transmembrane region" description="Helical" evidence="2">
    <location>
        <begin position="261"/>
        <end position="280"/>
    </location>
</feature>
<evidence type="ECO:0000259" key="3">
    <source>
        <dbReference type="Pfam" id="PF01757"/>
    </source>
</evidence>
<feature type="transmembrane region" description="Helical" evidence="2">
    <location>
        <begin position="238"/>
        <end position="255"/>
    </location>
</feature>
<dbReference type="RefSeq" id="WP_138213377.1">
    <property type="nucleotide sequence ID" value="NZ_VASG01000002.1"/>
</dbReference>
<dbReference type="InterPro" id="IPR002656">
    <property type="entry name" value="Acyl_transf_3_dom"/>
</dbReference>
<feature type="transmembrane region" description="Helical" evidence="2">
    <location>
        <begin position="89"/>
        <end position="110"/>
    </location>
</feature>
<protein>
    <submittedName>
        <fullName evidence="4">Acyltransferase</fullName>
    </submittedName>
</protein>
<dbReference type="GO" id="GO:0016747">
    <property type="term" value="F:acyltransferase activity, transferring groups other than amino-acyl groups"/>
    <property type="evidence" value="ECO:0007669"/>
    <property type="project" value="InterPro"/>
</dbReference>
<feature type="compositionally biased region" description="Polar residues" evidence="1">
    <location>
        <begin position="401"/>
        <end position="410"/>
    </location>
</feature>
<evidence type="ECO:0000313" key="4">
    <source>
        <dbReference type="EMBL" id="TLP76423.1"/>
    </source>
</evidence>
<dbReference type="AlphaFoldDB" id="A0A5R9ACR2"/>
<keyword evidence="2" id="KW-1133">Transmembrane helix</keyword>
<reference evidence="4 5" key="1">
    <citation type="submission" date="2019-05" db="EMBL/GenBank/DDBJ databases">
        <authorList>
            <person name="Moore K."/>
            <person name="O'Neill P."/>
            <person name="Farbos A."/>
            <person name="Studholme D.J."/>
        </authorList>
    </citation>
    <scope>NUCLEOTIDE SEQUENCE [LARGE SCALE GENOMIC DNA]</scope>
    <source>
        <strain evidence="4 5">DSM 9128</strain>
    </source>
</reference>
<proteinExistence type="predicted"/>
<gene>
    <name evidence="4" type="ORF">FEA48_08485</name>
</gene>
<sequence>MSKGKNPEIEYLRAVAIGMTLLCHVPMLLPYYDALFGRFFSLYMPWSGVDLFFCISGYIVCKSYLDYFDQHRQQGSFAIAAQSFWLRRIYRLLPTAWLWILIPLALSVLFNRSGAFGSWFENLRSFAAVATFSGNLANQYGGMLGPNAVYWSLALEEQFYFLLPFFLLCVTAFRWRVGLLLVLIALQFGLDRNMFGTPTSAMLNSFRLDAMMWGVLLCLAGRTPLLRQFEPTFLGKSAWLRLAFALVLLYLLGAIPGQLIAMPIAVGLIAIVALLLVWVASYQQGYLYCPTVLSRPLLWLGSRSYGLYVIHICAYHLSREIWYRYAAAQGVELDKSFTLELVVTALVIALIASELNYRFVEEPLRRKGARIARERLERFSAGQPVVDAPHPDTQPLEVTRTDTPSARASE</sequence>
<feature type="transmembrane region" description="Helical" evidence="2">
    <location>
        <begin position="44"/>
        <end position="68"/>
    </location>
</feature>
<keyword evidence="4" id="KW-0808">Transferase</keyword>
<feature type="transmembrane region" description="Helical" evidence="2">
    <location>
        <begin position="210"/>
        <end position="226"/>
    </location>
</feature>
<organism evidence="4 5">
    <name type="scientific">Pseudomonas nitroreducens</name>
    <dbReference type="NCBI Taxonomy" id="46680"/>
    <lineage>
        <taxon>Bacteria</taxon>
        <taxon>Pseudomonadati</taxon>
        <taxon>Pseudomonadota</taxon>
        <taxon>Gammaproteobacteria</taxon>
        <taxon>Pseudomonadales</taxon>
        <taxon>Pseudomonadaceae</taxon>
        <taxon>Pseudomonas</taxon>
    </lineage>
</organism>
<dbReference type="EMBL" id="VASG01000002">
    <property type="protein sequence ID" value="TLP76423.1"/>
    <property type="molecule type" value="Genomic_DNA"/>
</dbReference>
<feature type="transmembrane region" description="Helical" evidence="2">
    <location>
        <begin position="159"/>
        <end position="190"/>
    </location>
</feature>
<dbReference type="PANTHER" id="PTHR23028">
    <property type="entry name" value="ACETYLTRANSFERASE"/>
    <property type="match status" value="1"/>
</dbReference>
<feature type="region of interest" description="Disordered" evidence="1">
    <location>
        <begin position="382"/>
        <end position="410"/>
    </location>
</feature>
<dbReference type="InterPro" id="IPR050879">
    <property type="entry name" value="Acyltransferase_3"/>
</dbReference>
<dbReference type="GO" id="GO:0016020">
    <property type="term" value="C:membrane"/>
    <property type="evidence" value="ECO:0007669"/>
    <property type="project" value="TreeGrafter"/>
</dbReference>
<reference evidence="5" key="2">
    <citation type="submission" date="2019-06" db="EMBL/GenBank/DDBJ databases">
        <title>AzeR, a transcriptional regulator that responds to azelaic acid in Pseudomonas nitroreducens.</title>
        <authorList>
            <person name="Bez C."/>
            <person name="Javvadi S.G."/>
            <person name="Bertani I."/>
            <person name="Devescovi G."/>
            <person name="Studholme D.J."/>
            <person name="Geller A."/>
            <person name="Levy A."/>
            <person name="Venturi V."/>
        </authorList>
    </citation>
    <scope>NUCLEOTIDE SEQUENCE [LARGE SCALE GENOMIC DNA]</scope>
    <source>
        <strain evidence="5">DSM 9128</strain>
    </source>
</reference>